<dbReference type="HOGENOM" id="CLU_019841_1_0_1"/>
<evidence type="ECO:0000313" key="3">
    <source>
        <dbReference type="Proteomes" id="UP000027195"/>
    </source>
</evidence>
<dbReference type="OrthoDB" id="2969033at2759"/>
<dbReference type="Proteomes" id="UP000027195">
    <property type="component" value="Unassembled WGS sequence"/>
</dbReference>
<dbReference type="AlphaFoldDB" id="A0A067M7G0"/>
<dbReference type="InParanoid" id="A0A067M7G0"/>
<evidence type="ECO:0000256" key="1">
    <source>
        <dbReference type="SAM" id="MobiDB-lite"/>
    </source>
</evidence>
<organism evidence="2 3">
    <name type="scientific">Botryobasidium botryosum (strain FD-172 SS1)</name>
    <dbReference type="NCBI Taxonomy" id="930990"/>
    <lineage>
        <taxon>Eukaryota</taxon>
        <taxon>Fungi</taxon>
        <taxon>Dikarya</taxon>
        <taxon>Basidiomycota</taxon>
        <taxon>Agaricomycotina</taxon>
        <taxon>Agaricomycetes</taxon>
        <taxon>Cantharellales</taxon>
        <taxon>Botryobasidiaceae</taxon>
        <taxon>Botryobasidium</taxon>
    </lineage>
</organism>
<protein>
    <recommendedName>
        <fullName evidence="4">Alpha-type protein kinase domain-containing protein</fullName>
    </recommendedName>
</protein>
<evidence type="ECO:0008006" key="4">
    <source>
        <dbReference type="Google" id="ProtNLM"/>
    </source>
</evidence>
<feature type="compositionally biased region" description="Low complexity" evidence="1">
    <location>
        <begin position="176"/>
        <end position="200"/>
    </location>
</feature>
<name>A0A067M7G0_BOTB1</name>
<sequence>MSDYIPSSSSAQNLPGVTEPVFTGGHAALPPFGFPRDPYIACSRCGSASSLSPVAVCQAIKGLLENHGRHYQRCNCGCHLWLEAACPPGDLPEDIRIRIAIRDSTAKKATAHSNASPSSTGKANRILCANSGCQVGHHQRPARANKSCSRPLPFCKGCCLASGGCSYEPHRRSRHASGSSSNATVASSSKLSLSPVSGGPASPNPTPALPVPASYMRLAPTHLMVAKPGVSAPNTLPSKKTQIANMVTLKIHTENETVHPHRVFSPDKDVFVLDMHIDQLAKLNIIFDTMVQWFDPASNEWVTQGVDAPIEIPSNRIITLARIGVVPPLFSPEKGKGKAPQLSRDVILDMPNRPANAAPSSDEEYDCDSVGSATHTKRFPLMYACEMVPGLQVLRDKFPSNRNRTTLPEEFPRVFLGCSFKASTYQKHRGAWRKADEYGILERYVAAGKTADGLWARLVQEVEARRALEDDEIQEIEPPQGAAPANSIIEHAVFKHEWREFIDEHTGDADFGGVFHPDQVFSIFQESLPLCVGSRKTVYRITFDDQESGALMTYVAKQYNQGYPPKNSSDMRLVAPPFSLSNFYRIDAEHFARGNEIVREFQQLAHSKSMVIYNFSFANTYLFEAPSDDGEGPYWQCQAMLDMTASEDVAVTGTEAIGVLSGLRARTLNAFIHYTYWDLNSSVKRYFGFEYDNKPHLCFDNLQGFDNGTSVTLVDMTTYTSVGGEFYHFAQKHSCTAMCTQLGLPPASTIA</sequence>
<dbReference type="EMBL" id="KL198058">
    <property type="protein sequence ID" value="KDQ11489.1"/>
    <property type="molecule type" value="Genomic_DNA"/>
</dbReference>
<evidence type="ECO:0000313" key="2">
    <source>
        <dbReference type="EMBL" id="KDQ11489.1"/>
    </source>
</evidence>
<feature type="region of interest" description="Disordered" evidence="1">
    <location>
        <begin position="170"/>
        <end position="208"/>
    </location>
</feature>
<keyword evidence="3" id="KW-1185">Reference proteome</keyword>
<reference evidence="3" key="1">
    <citation type="journal article" date="2014" name="Proc. Natl. Acad. Sci. U.S.A.">
        <title>Extensive sampling of basidiomycete genomes demonstrates inadequacy of the white-rot/brown-rot paradigm for wood decay fungi.</title>
        <authorList>
            <person name="Riley R."/>
            <person name="Salamov A.A."/>
            <person name="Brown D.W."/>
            <person name="Nagy L.G."/>
            <person name="Floudas D."/>
            <person name="Held B.W."/>
            <person name="Levasseur A."/>
            <person name="Lombard V."/>
            <person name="Morin E."/>
            <person name="Otillar R."/>
            <person name="Lindquist E.A."/>
            <person name="Sun H."/>
            <person name="LaButti K.M."/>
            <person name="Schmutz J."/>
            <person name="Jabbour D."/>
            <person name="Luo H."/>
            <person name="Baker S.E."/>
            <person name="Pisabarro A.G."/>
            <person name="Walton J.D."/>
            <person name="Blanchette R.A."/>
            <person name="Henrissat B."/>
            <person name="Martin F."/>
            <person name="Cullen D."/>
            <person name="Hibbett D.S."/>
            <person name="Grigoriev I.V."/>
        </authorList>
    </citation>
    <scope>NUCLEOTIDE SEQUENCE [LARGE SCALE GENOMIC DNA]</scope>
    <source>
        <strain evidence="3">FD-172 SS1</strain>
    </source>
</reference>
<accession>A0A067M7G0</accession>
<gene>
    <name evidence="2" type="ORF">BOTBODRAFT_189848</name>
</gene>
<proteinExistence type="predicted"/>